<reference evidence="2 3" key="1">
    <citation type="submission" date="2019-10" db="EMBL/GenBank/DDBJ databases">
        <title>Sequencing and Assembly of Multiple Reported Metal-Biooxidizing Members of the Extremely Thermoacidophilic Archaeal Family Sulfolobaceae.</title>
        <authorList>
            <person name="Counts J.A."/>
            <person name="Kelly R.M."/>
        </authorList>
    </citation>
    <scope>NUCLEOTIDE SEQUENCE [LARGE SCALE GENOMIC DNA]</scope>
    <source>
        <strain evidence="2 3">DSM 6482</strain>
    </source>
</reference>
<name>A0A6A9QLM2_SULME</name>
<dbReference type="EMBL" id="WGGD01000005">
    <property type="protein sequence ID" value="MUN29444.1"/>
    <property type="molecule type" value="Genomic_DNA"/>
</dbReference>
<keyword evidence="3" id="KW-1185">Reference proteome</keyword>
<gene>
    <name evidence="2" type="ORF">GC250_08340</name>
</gene>
<dbReference type="RefSeq" id="WP_156017020.1">
    <property type="nucleotide sequence ID" value="NZ_WGGD01000005.1"/>
</dbReference>
<comment type="caution">
    <text evidence="2">The sequence shown here is derived from an EMBL/GenBank/DDBJ whole genome shotgun (WGS) entry which is preliminary data.</text>
</comment>
<dbReference type="Proteomes" id="UP000470772">
    <property type="component" value="Unassembled WGS sequence"/>
</dbReference>
<organism evidence="2 3">
    <name type="scientific">Sulfuracidifex metallicus DSM 6482 = JCM 9184</name>
    <dbReference type="NCBI Taxonomy" id="523847"/>
    <lineage>
        <taxon>Archaea</taxon>
        <taxon>Thermoproteota</taxon>
        <taxon>Thermoprotei</taxon>
        <taxon>Sulfolobales</taxon>
        <taxon>Sulfolobaceae</taxon>
        <taxon>Sulfuracidifex</taxon>
    </lineage>
</organism>
<protein>
    <submittedName>
        <fullName evidence="2">Uncharacterized protein</fullName>
    </submittedName>
</protein>
<evidence type="ECO:0000256" key="1">
    <source>
        <dbReference type="SAM" id="Coils"/>
    </source>
</evidence>
<sequence>MKAEDLYIKLRETKDTLNVESIRAELARMKESLERLKQSYFKLNEIVEGIVMARKMLTELQEVDRNDRLSERLNRIVIEIKSLYNKKDPDQIVNDISYVHHELMELIKDIEYTSDNVRVNLKNKIEEINKLLKVYARILLQFLEEENVEVMTFTVNSSSIHELSLRKREAEEHLGNIKSITIDKIKKKGLDERALTLMIKLIEDSKIRVNKTNLEDVNRVSKLLVEKGIQLEISL</sequence>
<proteinExistence type="predicted"/>
<accession>A0A6A9QLM2</accession>
<feature type="coiled-coil region" evidence="1">
    <location>
        <begin position="19"/>
        <end position="86"/>
    </location>
</feature>
<evidence type="ECO:0000313" key="2">
    <source>
        <dbReference type="EMBL" id="MUN29444.1"/>
    </source>
</evidence>
<dbReference type="AlphaFoldDB" id="A0A6A9QLM2"/>
<evidence type="ECO:0000313" key="3">
    <source>
        <dbReference type="Proteomes" id="UP000470772"/>
    </source>
</evidence>
<keyword evidence="1" id="KW-0175">Coiled coil</keyword>